<sequence length="385" mass="42029">MVHVFAVLRAPEVDAVLQVGSHQSRAEGQNHLPRPAGHASFDAAQDTVGLPGCEYTLPAHVQLFIHQYPPRAAPNPFIPQPVLILGVAPTQVHDLAFGLVEPHEVHIGPLLKLVQVPLDGSPSLRHVNCTTQLGVICRLAEGALNHTVYVVDEDIKQIPSPRHLLSEAIHMPNSSLLHPPSAPRCSPSPPEPRPPLLLSPKWALALLHSWQVSPSSVVKIWREEIFPNIQSKPPLAQLEAISSRPITCYLGEETDPHLSTTSFQRCMGLLWPKCRTLHLALLNLIQLTSAHPSSLSRSLCRAFLASSRSTLPHNLVSSANLLRVHSIPSSRSLIKILNRTGPNTEPWGTPLVIGCQLDLTPFTTALCAQPSSHVFTQRSVHLSKP</sequence>
<organism evidence="1 2">
    <name type="scientific">Mycteria americana</name>
    <name type="common">Wood stork</name>
    <dbReference type="NCBI Taxonomy" id="33587"/>
    <lineage>
        <taxon>Eukaryota</taxon>
        <taxon>Metazoa</taxon>
        <taxon>Chordata</taxon>
        <taxon>Craniata</taxon>
        <taxon>Vertebrata</taxon>
        <taxon>Euteleostomi</taxon>
        <taxon>Archelosauria</taxon>
        <taxon>Archosauria</taxon>
        <taxon>Dinosauria</taxon>
        <taxon>Saurischia</taxon>
        <taxon>Theropoda</taxon>
        <taxon>Coelurosauria</taxon>
        <taxon>Aves</taxon>
        <taxon>Neognathae</taxon>
        <taxon>Neoaves</taxon>
        <taxon>Aequornithes</taxon>
        <taxon>Ciconiiformes</taxon>
        <taxon>Ciconiidae</taxon>
        <taxon>Mycteria</taxon>
    </lineage>
</organism>
<proteinExistence type="predicted"/>
<dbReference type="AlphaFoldDB" id="A0AAN7S3J4"/>
<gene>
    <name evidence="1" type="ORF">QYF61_014526</name>
</gene>
<dbReference type="Proteomes" id="UP001333110">
    <property type="component" value="Unassembled WGS sequence"/>
</dbReference>
<protein>
    <submittedName>
        <fullName evidence="1">Uncharacterized protein</fullName>
    </submittedName>
</protein>
<evidence type="ECO:0000313" key="1">
    <source>
        <dbReference type="EMBL" id="KAK4827132.1"/>
    </source>
</evidence>
<accession>A0AAN7S3J4</accession>
<dbReference type="EMBL" id="JAUNZN010000002">
    <property type="protein sequence ID" value="KAK4827132.1"/>
    <property type="molecule type" value="Genomic_DNA"/>
</dbReference>
<comment type="caution">
    <text evidence="1">The sequence shown here is derived from an EMBL/GenBank/DDBJ whole genome shotgun (WGS) entry which is preliminary data.</text>
</comment>
<reference evidence="1 2" key="1">
    <citation type="journal article" date="2023" name="J. Hered.">
        <title>Chromosome-level genome of the wood stork (Mycteria americana) provides insight into avian chromosome evolution.</title>
        <authorList>
            <person name="Flamio R. Jr."/>
            <person name="Ramstad K.M."/>
        </authorList>
    </citation>
    <scope>NUCLEOTIDE SEQUENCE [LARGE SCALE GENOMIC DNA]</scope>
    <source>
        <strain evidence="1">JAX WOST 10</strain>
    </source>
</reference>
<evidence type="ECO:0000313" key="2">
    <source>
        <dbReference type="Proteomes" id="UP001333110"/>
    </source>
</evidence>
<name>A0AAN7S3J4_MYCAM</name>
<keyword evidence="2" id="KW-1185">Reference proteome</keyword>